<accession>A0ABR0AXT0</accession>
<evidence type="ECO:0000313" key="3">
    <source>
        <dbReference type="Proteomes" id="UP001234178"/>
    </source>
</evidence>
<organism evidence="2 3">
    <name type="scientific">Daphnia magna</name>
    <dbReference type="NCBI Taxonomy" id="35525"/>
    <lineage>
        <taxon>Eukaryota</taxon>
        <taxon>Metazoa</taxon>
        <taxon>Ecdysozoa</taxon>
        <taxon>Arthropoda</taxon>
        <taxon>Crustacea</taxon>
        <taxon>Branchiopoda</taxon>
        <taxon>Diplostraca</taxon>
        <taxon>Cladocera</taxon>
        <taxon>Anomopoda</taxon>
        <taxon>Daphniidae</taxon>
        <taxon>Daphnia</taxon>
    </lineage>
</organism>
<comment type="caution">
    <text evidence="2">The sequence shown here is derived from an EMBL/GenBank/DDBJ whole genome shotgun (WGS) entry which is preliminary data.</text>
</comment>
<proteinExistence type="predicted"/>
<feature type="region of interest" description="Disordered" evidence="1">
    <location>
        <begin position="1"/>
        <end position="43"/>
    </location>
</feature>
<sequence>MSKNFTSSLNNRVPTNKNAETAYNTSTCRGSQPAGPMDSNLSSLEEKLKKNDIVDYRICEAIKYHRFRHFHPSVCQQLLIAAEQLTSA</sequence>
<protein>
    <submittedName>
        <fullName evidence="2">Uncharacterized protein</fullName>
    </submittedName>
</protein>
<gene>
    <name evidence="2" type="ORF">OUZ56_022890</name>
</gene>
<dbReference type="EMBL" id="JAOYFB010000039">
    <property type="protein sequence ID" value="KAK4029934.1"/>
    <property type="molecule type" value="Genomic_DNA"/>
</dbReference>
<evidence type="ECO:0000256" key="1">
    <source>
        <dbReference type="SAM" id="MobiDB-lite"/>
    </source>
</evidence>
<keyword evidence="3" id="KW-1185">Reference proteome</keyword>
<dbReference type="Proteomes" id="UP001234178">
    <property type="component" value="Unassembled WGS sequence"/>
</dbReference>
<name>A0ABR0AXT0_9CRUS</name>
<reference evidence="2 3" key="1">
    <citation type="journal article" date="2023" name="Nucleic Acids Res.">
        <title>The hologenome of Daphnia magna reveals possible DNA methylation and microbiome-mediated evolution of the host genome.</title>
        <authorList>
            <person name="Chaturvedi A."/>
            <person name="Li X."/>
            <person name="Dhandapani V."/>
            <person name="Marshall H."/>
            <person name="Kissane S."/>
            <person name="Cuenca-Cambronero M."/>
            <person name="Asole G."/>
            <person name="Calvet F."/>
            <person name="Ruiz-Romero M."/>
            <person name="Marangio P."/>
            <person name="Guigo R."/>
            <person name="Rago D."/>
            <person name="Mirbahai L."/>
            <person name="Eastwood N."/>
            <person name="Colbourne J.K."/>
            <person name="Zhou J."/>
            <person name="Mallon E."/>
            <person name="Orsini L."/>
        </authorList>
    </citation>
    <scope>NUCLEOTIDE SEQUENCE [LARGE SCALE GENOMIC DNA]</scope>
    <source>
        <strain evidence="2">LRV0_1</strain>
    </source>
</reference>
<evidence type="ECO:0000313" key="2">
    <source>
        <dbReference type="EMBL" id="KAK4029934.1"/>
    </source>
</evidence>
<feature type="compositionally biased region" description="Polar residues" evidence="1">
    <location>
        <begin position="1"/>
        <end position="30"/>
    </location>
</feature>